<feature type="region of interest" description="Disordered" evidence="1">
    <location>
        <begin position="185"/>
        <end position="215"/>
    </location>
</feature>
<keyword evidence="2" id="KW-0812">Transmembrane</keyword>
<dbReference type="GO" id="GO:0000272">
    <property type="term" value="P:polysaccharide catabolic process"/>
    <property type="evidence" value="ECO:0007669"/>
    <property type="project" value="InterPro"/>
</dbReference>
<dbReference type="STRING" id="1797513.A2782_04495"/>
<evidence type="ECO:0000256" key="1">
    <source>
        <dbReference type="SAM" id="MobiDB-lite"/>
    </source>
</evidence>
<dbReference type="Proteomes" id="UP000177967">
    <property type="component" value="Unassembled WGS sequence"/>
</dbReference>
<sequence length="260" mass="26011">MSKKNIIIGTIILVLLIVGLVVGMVLVKQQQDLRKNAAPATTLSILPPTKTANVGEEVSLTVQMNTGTNTATGAELHVTYDPQKLTLKDFTPLTEMLPVVFVSPQINNTTGTANITLSAQPANPPQGQGGLATLKFIAKAPGSATVSFTPQTLVTGIGEGTNVLASQNSASITVLAPAAAALPTGTTPTTPSVAVTPTSAAPTSNPIGGIATSPTPTSILSPTTKVASGSATPTVGVNTPILLSVLGGLALLLVGIALAL</sequence>
<evidence type="ECO:0000259" key="3">
    <source>
        <dbReference type="Pfam" id="PF00963"/>
    </source>
</evidence>
<dbReference type="EMBL" id="MHBW01000003">
    <property type="protein sequence ID" value="OGY09933.1"/>
    <property type="molecule type" value="Genomic_DNA"/>
</dbReference>
<feature type="domain" description="Cohesin" evidence="3">
    <location>
        <begin position="48"/>
        <end position="174"/>
    </location>
</feature>
<feature type="transmembrane region" description="Helical" evidence="2">
    <location>
        <begin position="6"/>
        <end position="27"/>
    </location>
</feature>
<reference evidence="4 5" key="1">
    <citation type="journal article" date="2016" name="Nat. Commun.">
        <title>Thousands of microbial genomes shed light on interconnected biogeochemical processes in an aquifer system.</title>
        <authorList>
            <person name="Anantharaman K."/>
            <person name="Brown C.T."/>
            <person name="Hug L.A."/>
            <person name="Sharon I."/>
            <person name="Castelle C.J."/>
            <person name="Probst A.J."/>
            <person name="Thomas B.C."/>
            <person name="Singh A."/>
            <person name="Wilkins M.J."/>
            <person name="Karaoz U."/>
            <person name="Brodie E.L."/>
            <person name="Williams K.H."/>
            <person name="Hubbard S.S."/>
            <person name="Banfield J.F."/>
        </authorList>
    </citation>
    <scope>NUCLEOTIDE SEQUENCE [LARGE SCALE GENOMIC DNA]</scope>
</reference>
<organism evidence="4 5">
    <name type="scientific">Candidatus Blackburnbacteria bacterium RIFCSPHIGHO2_01_FULL_43_15b</name>
    <dbReference type="NCBI Taxonomy" id="1797513"/>
    <lineage>
        <taxon>Bacteria</taxon>
        <taxon>Candidatus Blackburniibacteriota</taxon>
    </lineage>
</organism>
<dbReference type="InterPro" id="IPR008965">
    <property type="entry name" value="CBM2/CBM3_carb-bd_dom_sf"/>
</dbReference>
<evidence type="ECO:0000256" key="2">
    <source>
        <dbReference type="SAM" id="Phobius"/>
    </source>
</evidence>
<protein>
    <recommendedName>
        <fullName evidence="3">Cohesin domain-containing protein</fullName>
    </recommendedName>
</protein>
<comment type="caution">
    <text evidence="4">The sequence shown here is derived from an EMBL/GenBank/DDBJ whole genome shotgun (WGS) entry which is preliminary data.</text>
</comment>
<dbReference type="GO" id="GO:0030246">
    <property type="term" value="F:carbohydrate binding"/>
    <property type="evidence" value="ECO:0007669"/>
    <property type="project" value="InterPro"/>
</dbReference>
<name>A0A1G1V3I1_9BACT</name>
<dbReference type="InterPro" id="IPR002102">
    <property type="entry name" value="Cohesin_dom"/>
</dbReference>
<dbReference type="AlphaFoldDB" id="A0A1G1V3I1"/>
<dbReference type="CDD" id="cd08547">
    <property type="entry name" value="Type_II_cohesin"/>
    <property type="match status" value="1"/>
</dbReference>
<gene>
    <name evidence="4" type="ORF">A2782_04495</name>
</gene>
<dbReference type="SUPFAM" id="SSF49384">
    <property type="entry name" value="Carbohydrate-binding domain"/>
    <property type="match status" value="1"/>
</dbReference>
<dbReference type="Pfam" id="PF00963">
    <property type="entry name" value="Cohesin"/>
    <property type="match status" value="1"/>
</dbReference>
<keyword evidence="2" id="KW-1133">Transmembrane helix</keyword>
<feature type="transmembrane region" description="Helical" evidence="2">
    <location>
        <begin position="241"/>
        <end position="259"/>
    </location>
</feature>
<keyword evidence="2" id="KW-0472">Membrane</keyword>
<dbReference type="Gene3D" id="2.60.40.680">
    <property type="match status" value="1"/>
</dbReference>
<evidence type="ECO:0000313" key="4">
    <source>
        <dbReference type="EMBL" id="OGY09933.1"/>
    </source>
</evidence>
<feature type="compositionally biased region" description="Low complexity" evidence="1">
    <location>
        <begin position="185"/>
        <end position="204"/>
    </location>
</feature>
<evidence type="ECO:0000313" key="5">
    <source>
        <dbReference type="Proteomes" id="UP000177967"/>
    </source>
</evidence>
<accession>A0A1G1V3I1</accession>
<proteinExistence type="predicted"/>